<dbReference type="PANTHER" id="PTHR34582:SF2">
    <property type="entry name" value="UPF0702 TRANSMEMBRANE PROTEIN YDFR"/>
    <property type="match status" value="1"/>
</dbReference>
<dbReference type="OrthoDB" id="1796697at2"/>
<evidence type="ECO:0000256" key="1">
    <source>
        <dbReference type="SAM" id="Phobius"/>
    </source>
</evidence>
<accession>A0A5J5HTB2</accession>
<proteinExistence type="predicted"/>
<comment type="caution">
    <text evidence="2">The sequence shown here is derived from an EMBL/GenBank/DDBJ whole genome shotgun (WGS) entry which is preliminary data.</text>
</comment>
<keyword evidence="1" id="KW-1133">Transmembrane helix</keyword>
<evidence type="ECO:0000313" key="3">
    <source>
        <dbReference type="Proteomes" id="UP000326671"/>
    </source>
</evidence>
<keyword evidence="3" id="KW-1185">Reference proteome</keyword>
<protein>
    <submittedName>
        <fullName evidence="2">Uncharacterized protein</fullName>
    </submittedName>
</protein>
<name>A0A5J5HTB2_9BACI</name>
<dbReference type="AlphaFoldDB" id="A0A5J5HTB2"/>
<keyword evidence="1" id="KW-0472">Membrane</keyword>
<feature type="transmembrane region" description="Helical" evidence="1">
    <location>
        <begin position="58"/>
        <end position="77"/>
    </location>
</feature>
<keyword evidence="1" id="KW-0812">Transmembrane</keyword>
<reference evidence="2 3" key="1">
    <citation type="submission" date="2019-09" db="EMBL/GenBank/DDBJ databases">
        <title>Whole genome sequences of isolates from the Mars Exploration Rovers.</title>
        <authorList>
            <person name="Seuylemezian A."/>
            <person name="Vaishampayan P."/>
        </authorList>
    </citation>
    <scope>NUCLEOTIDE SEQUENCE [LARGE SCALE GENOMIC DNA]</scope>
    <source>
        <strain evidence="2 3">MER_TA_151</strain>
    </source>
</reference>
<dbReference type="PANTHER" id="PTHR34582">
    <property type="entry name" value="UPF0702 TRANSMEMBRANE PROTEIN YCAP"/>
    <property type="match status" value="1"/>
</dbReference>
<organism evidence="2 3">
    <name type="scientific">Niallia endozanthoxylica</name>
    <dbReference type="NCBI Taxonomy" id="2036016"/>
    <lineage>
        <taxon>Bacteria</taxon>
        <taxon>Bacillati</taxon>
        <taxon>Bacillota</taxon>
        <taxon>Bacilli</taxon>
        <taxon>Bacillales</taxon>
        <taxon>Bacillaceae</taxon>
        <taxon>Niallia</taxon>
    </lineage>
</organism>
<sequence>MMIAFTVKAIIIFIAAVLLLRIAGKRLLAETIVSEAVLRMSIGAIPVQPLAWRDEWEALYGGTLLIIGIILLSNIQIGLPKSRKYINGVPSVLIKDGQMKVEELKKLD</sequence>
<dbReference type="RefSeq" id="WP_150440453.1">
    <property type="nucleotide sequence ID" value="NZ_VYKL01000019.1"/>
</dbReference>
<dbReference type="EMBL" id="VYKL01000019">
    <property type="protein sequence ID" value="KAA9023576.1"/>
    <property type="molecule type" value="Genomic_DNA"/>
</dbReference>
<dbReference type="Proteomes" id="UP000326671">
    <property type="component" value="Unassembled WGS sequence"/>
</dbReference>
<gene>
    <name evidence="2" type="ORF">F4V44_12990</name>
</gene>
<evidence type="ECO:0000313" key="2">
    <source>
        <dbReference type="EMBL" id="KAA9023576.1"/>
    </source>
</evidence>